<dbReference type="AlphaFoldDB" id="A0A1G7G634"/>
<feature type="domain" description="OmpA-like" evidence="3">
    <location>
        <begin position="65"/>
        <end position="177"/>
    </location>
</feature>
<dbReference type="Pfam" id="PF00691">
    <property type="entry name" value="OmpA"/>
    <property type="match status" value="1"/>
</dbReference>
<accession>A0A1G7G634</accession>
<evidence type="ECO:0000256" key="1">
    <source>
        <dbReference type="PROSITE-ProRule" id="PRU00473"/>
    </source>
</evidence>
<dbReference type="InterPro" id="IPR050330">
    <property type="entry name" value="Bact_OuterMem_StrucFunc"/>
</dbReference>
<keyword evidence="2" id="KW-1133">Transmembrane helix</keyword>
<dbReference type="RefSeq" id="WP_093076681.1">
    <property type="nucleotide sequence ID" value="NZ_FNBE01000002.1"/>
</dbReference>
<protein>
    <submittedName>
        <fullName evidence="4">Outer membrane protein OmpA</fullName>
    </submittedName>
</protein>
<evidence type="ECO:0000313" key="4">
    <source>
        <dbReference type="EMBL" id="SDE83588.1"/>
    </source>
</evidence>
<dbReference type="InterPro" id="IPR006665">
    <property type="entry name" value="OmpA-like"/>
</dbReference>
<evidence type="ECO:0000313" key="5">
    <source>
        <dbReference type="Proteomes" id="UP000198967"/>
    </source>
</evidence>
<evidence type="ECO:0000256" key="2">
    <source>
        <dbReference type="SAM" id="Phobius"/>
    </source>
</evidence>
<dbReference type="EMBL" id="FNBE01000002">
    <property type="protein sequence ID" value="SDE83588.1"/>
    <property type="molecule type" value="Genomic_DNA"/>
</dbReference>
<dbReference type="SUPFAM" id="SSF103088">
    <property type="entry name" value="OmpA-like"/>
    <property type="match status" value="1"/>
</dbReference>
<sequence>MSGSGRLAGWAVAAVAVPALLAAIGLLWVRAPAPVVPATAAARTTATGAPGSVSPTPGAAGEVGARVAAMLAAHPLLFDGERADLRPATAATADALGALLASAPEATVRLVGHTADLPGPPRRAVELSRERAAAVAERLVAAGVAPSRITVEGAGDADPLAEPEASRRVEVFVGALG</sequence>
<dbReference type="PANTHER" id="PTHR30329">
    <property type="entry name" value="STATOR ELEMENT OF FLAGELLAR MOTOR COMPLEX"/>
    <property type="match status" value="1"/>
</dbReference>
<dbReference type="STRING" id="366584.SAMN05216377_102229"/>
<dbReference type="CDD" id="cd07185">
    <property type="entry name" value="OmpA_C-like"/>
    <property type="match status" value="1"/>
</dbReference>
<gene>
    <name evidence="4" type="ORF">SAMN05216377_102229</name>
</gene>
<proteinExistence type="predicted"/>
<dbReference type="PANTHER" id="PTHR30329:SF21">
    <property type="entry name" value="LIPOPROTEIN YIAD-RELATED"/>
    <property type="match status" value="1"/>
</dbReference>
<dbReference type="InterPro" id="IPR036737">
    <property type="entry name" value="OmpA-like_sf"/>
</dbReference>
<feature type="transmembrane region" description="Helical" evidence="2">
    <location>
        <begin position="7"/>
        <end position="29"/>
    </location>
</feature>
<dbReference type="Gene3D" id="3.30.1330.60">
    <property type="entry name" value="OmpA-like domain"/>
    <property type="match status" value="1"/>
</dbReference>
<dbReference type="OrthoDB" id="9814546at2"/>
<keyword evidence="1 2" id="KW-0472">Membrane</keyword>
<evidence type="ECO:0000259" key="3">
    <source>
        <dbReference type="PROSITE" id="PS51123"/>
    </source>
</evidence>
<dbReference type="PROSITE" id="PS51123">
    <property type="entry name" value="OMPA_2"/>
    <property type="match status" value="1"/>
</dbReference>
<name>A0A1G7G634_PSEOR</name>
<keyword evidence="5" id="KW-1185">Reference proteome</keyword>
<keyword evidence="2" id="KW-0812">Transmembrane</keyword>
<reference evidence="4 5" key="1">
    <citation type="submission" date="2016-10" db="EMBL/GenBank/DDBJ databases">
        <authorList>
            <person name="de Groot N.N."/>
        </authorList>
    </citation>
    <scope>NUCLEOTIDE SEQUENCE [LARGE SCALE GENOMIC DNA]</scope>
    <source>
        <strain evidence="4 5">CGMCC 4.3143</strain>
    </source>
</reference>
<dbReference type="Proteomes" id="UP000198967">
    <property type="component" value="Unassembled WGS sequence"/>
</dbReference>
<organism evidence="4 5">
    <name type="scientific">Pseudonocardia oroxyli</name>
    <dbReference type="NCBI Taxonomy" id="366584"/>
    <lineage>
        <taxon>Bacteria</taxon>
        <taxon>Bacillati</taxon>
        <taxon>Actinomycetota</taxon>
        <taxon>Actinomycetes</taxon>
        <taxon>Pseudonocardiales</taxon>
        <taxon>Pseudonocardiaceae</taxon>
        <taxon>Pseudonocardia</taxon>
    </lineage>
</organism>
<dbReference type="GO" id="GO:0016020">
    <property type="term" value="C:membrane"/>
    <property type="evidence" value="ECO:0007669"/>
    <property type="project" value="UniProtKB-UniRule"/>
</dbReference>